<keyword evidence="5" id="KW-0411">Iron-sulfur</keyword>
<dbReference type="Gene3D" id="3.50.50.60">
    <property type="entry name" value="FAD/NAD(P)-binding domain"/>
    <property type="match status" value="1"/>
</dbReference>
<dbReference type="Pfam" id="PF12831">
    <property type="entry name" value="FAD_oxidored"/>
    <property type="match status" value="1"/>
</dbReference>
<proteinExistence type="predicted"/>
<evidence type="ECO:0000256" key="2">
    <source>
        <dbReference type="ARBA" id="ARBA00022723"/>
    </source>
</evidence>
<evidence type="ECO:0000313" key="7">
    <source>
        <dbReference type="Proteomes" id="UP000239833"/>
    </source>
</evidence>
<evidence type="ECO:0000313" key="6">
    <source>
        <dbReference type="EMBL" id="AVF26447.1"/>
    </source>
</evidence>
<dbReference type="EMBL" id="CP019655">
    <property type="protein sequence ID" value="AVF26447.1"/>
    <property type="molecule type" value="Genomic_DNA"/>
</dbReference>
<dbReference type="InterPro" id="IPR039650">
    <property type="entry name" value="HdrA-like"/>
</dbReference>
<evidence type="ECO:0000256" key="1">
    <source>
        <dbReference type="ARBA" id="ARBA00022485"/>
    </source>
</evidence>
<keyword evidence="3" id="KW-0560">Oxidoreductase</keyword>
<dbReference type="PANTHER" id="PTHR43498:SF1">
    <property type="entry name" value="COB--COM HETERODISULFIDE REDUCTASE IRON-SULFUR SUBUNIT A"/>
    <property type="match status" value="1"/>
</dbReference>
<name>A0A2L1U0I8_9BACL</name>
<keyword evidence="4" id="KW-0408">Iron</keyword>
<organism evidence="6 7">
    <name type="scientific">Paenibacillus larvae subsp. larvae</name>
    <dbReference type="NCBI Taxonomy" id="147375"/>
    <lineage>
        <taxon>Bacteria</taxon>
        <taxon>Bacillati</taxon>
        <taxon>Bacillota</taxon>
        <taxon>Bacilli</taxon>
        <taxon>Bacillales</taxon>
        <taxon>Paenibacillaceae</taxon>
        <taxon>Paenibacillus</taxon>
    </lineage>
</organism>
<protein>
    <submittedName>
        <fullName evidence="6">Dihydrolipoamide dehydrogenase</fullName>
    </submittedName>
</protein>
<dbReference type="InterPro" id="IPR036188">
    <property type="entry name" value="FAD/NAD-bd_sf"/>
</dbReference>
<dbReference type="GO" id="GO:0046872">
    <property type="term" value="F:metal ion binding"/>
    <property type="evidence" value="ECO:0007669"/>
    <property type="project" value="UniProtKB-KW"/>
</dbReference>
<reference evidence="7" key="1">
    <citation type="submission" date="2017-02" db="EMBL/GenBank/DDBJ databases">
        <title>Delineation of Paenibacillus larvae strains originating from foulbrood outbreaks.</title>
        <authorList>
            <person name="Beims H."/>
            <person name="Bunk B."/>
            <person name="Sproeer C."/>
            <person name="Mohr K.I."/>
            <person name="Pradella S."/>
            <person name="Guenther G."/>
            <person name="Rohde M."/>
            <person name="von der Ohe W."/>
            <person name="Steinert M."/>
        </authorList>
    </citation>
    <scope>NUCLEOTIDE SEQUENCE [LARGE SCALE GENOMIC DNA]</scope>
    <source>
        <strain evidence="7">Eric_III</strain>
    </source>
</reference>
<keyword evidence="2" id="KW-0479">Metal-binding</keyword>
<dbReference type="AlphaFoldDB" id="A0A2L1U0I8"/>
<dbReference type="SUPFAM" id="SSF51905">
    <property type="entry name" value="FAD/NAD(P)-binding domain"/>
    <property type="match status" value="1"/>
</dbReference>
<dbReference type="Proteomes" id="UP000239833">
    <property type="component" value="Chromosome"/>
</dbReference>
<gene>
    <name evidence="6" type="ORF">ERICIII_02286</name>
</gene>
<dbReference type="GO" id="GO:0051539">
    <property type="term" value="F:4 iron, 4 sulfur cluster binding"/>
    <property type="evidence" value="ECO:0007669"/>
    <property type="project" value="UniProtKB-KW"/>
</dbReference>
<evidence type="ECO:0000256" key="3">
    <source>
        <dbReference type="ARBA" id="ARBA00023002"/>
    </source>
</evidence>
<dbReference type="PANTHER" id="PTHR43498">
    <property type="entry name" value="FERREDOXIN:COB-COM HETERODISULFIDE REDUCTASE SUBUNIT A"/>
    <property type="match status" value="1"/>
</dbReference>
<sequence length="643" mass="72023">MRKWLSISLVILFCISAVGGWLYLHHKNDSSKSMTRSESIKDGLVQVMSSSHLQDNYDVIVVGTDPEGISAALSSARNGLKTLLVDGRNRDRLGGLMTIGWLNTIDMDRLPAKSSEKSPEILNKGIFLEWYSQIEGDSFDVITAANVFYQMIRNEPNLDLLMKVKSIDPLTGKGKDARPKVEGIKVVKENGEEAVISSPTVIDATQDGDIMAQAGVPYTYGREDLGDRESRMAVTAVFRLKHVTPEVWKQIQDRFNKNDNPETGDNEESAWGFIDFNDYQPINQRRVKMRGLKISRQKNDKVLINGMQIFYIDGADPGKRAEAFQIARSEVPHVLQYLKEHYPEFKNVEPDGIAPELYVRETRHMQGEYRLSILDILENKDQWDRVAFGSCPVDIQHLHAEDSAAVACSPRQYAIPFRSLVPIQMNGLLVVGRAASYHSLAHGSARVIPVGMAEGQSAGAAAKIAKEQNITFHELSASREMIDKLHELLQRQGMDLKPFKHPSSPFMKHRQYEGLKVAVSLGLADGGCSNNFHLDETSNPFRMAQLVKRAGFIQKEGWKQDPMTALQNIEKPEETALTLDQASYTITQALGIPSTLKQARTELEKAGILSNESEDTILNKEKMTIGDMYMLLKDLKNGIETRY</sequence>
<accession>A0A2L1U0I8</accession>
<dbReference type="STRING" id="147375.BXP28_05895"/>
<keyword evidence="1" id="KW-0004">4Fe-4S</keyword>
<evidence type="ECO:0000256" key="5">
    <source>
        <dbReference type="ARBA" id="ARBA00023014"/>
    </source>
</evidence>
<dbReference type="GO" id="GO:0016491">
    <property type="term" value="F:oxidoreductase activity"/>
    <property type="evidence" value="ECO:0007669"/>
    <property type="project" value="UniProtKB-KW"/>
</dbReference>
<evidence type="ECO:0000256" key="4">
    <source>
        <dbReference type="ARBA" id="ARBA00023004"/>
    </source>
</evidence>